<sequence>MKCELEGLAKLNLKETTRLNVKARFSNGETHDNLWIDRKEEVDVPGGKGTVLRADDHILRNPSFRCFFNLFFCFLLKKRAVGLMLLLRDSRRTFSSSHQEAAKSLHRTMI</sequence>
<dbReference type="EMBL" id="HBIV01013906">
    <property type="protein sequence ID" value="CAE0658633.1"/>
    <property type="molecule type" value="Transcribed_RNA"/>
</dbReference>
<reference evidence="2" key="1">
    <citation type="submission" date="2021-01" db="EMBL/GenBank/DDBJ databases">
        <authorList>
            <person name="Corre E."/>
            <person name="Pelletier E."/>
            <person name="Niang G."/>
            <person name="Scheremetjew M."/>
            <person name="Finn R."/>
            <person name="Kale V."/>
            <person name="Holt S."/>
            <person name="Cochrane G."/>
            <person name="Meng A."/>
            <person name="Brown T."/>
            <person name="Cohen L."/>
        </authorList>
    </citation>
    <scope>NUCLEOTIDE SEQUENCE</scope>
    <source>
        <strain evidence="2">CCCM811</strain>
    </source>
</reference>
<evidence type="ECO:0000313" key="2">
    <source>
        <dbReference type="EMBL" id="CAE0658633.1"/>
    </source>
</evidence>
<gene>
    <name evidence="1" type="ORF">LGLO00237_LOCUS10204</name>
    <name evidence="2" type="ORF">LGLO00237_LOCUS10205</name>
</gene>
<organism evidence="2">
    <name type="scientific">Lotharella globosa</name>
    <dbReference type="NCBI Taxonomy" id="91324"/>
    <lineage>
        <taxon>Eukaryota</taxon>
        <taxon>Sar</taxon>
        <taxon>Rhizaria</taxon>
        <taxon>Cercozoa</taxon>
        <taxon>Chlorarachniophyceae</taxon>
        <taxon>Lotharella</taxon>
    </lineage>
</organism>
<accession>A0A6V3KWH1</accession>
<dbReference type="EMBL" id="HBIV01013905">
    <property type="protein sequence ID" value="CAE0658632.1"/>
    <property type="molecule type" value="Transcribed_RNA"/>
</dbReference>
<proteinExistence type="predicted"/>
<evidence type="ECO:0000313" key="1">
    <source>
        <dbReference type="EMBL" id="CAE0658632.1"/>
    </source>
</evidence>
<name>A0A6V3KWH1_9EUKA</name>
<protein>
    <submittedName>
        <fullName evidence="2">Uncharacterized protein</fullName>
    </submittedName>
</protein>
<dbReference type="AlphaFoldDB" id="A0A6V3KWH1"/>